<evidence type="ECO:0000313" key="10">
    <source>
        <dbReference type="Proteomes" id="UP001307168"/>
    </source>
</evidence>
<evidence type="ECO:0000313" key="9">
    <source>
        <dbReference type="EMBL" id="MEC0275650.1"/>
    </source>
</evidence>
<keyword evidence="1" id="KW-0813">Transport</keyword>
<feature type="modified residue" description="Phosphocysteine; by EIIA" evidence="7">
    <location>
        <position position="8"/>
    </location>
</feature>
<dbReference type="GO" id="GO:0008982">
    <property type="term" value="F:protein-N(PI)-phosphohistidine-sugar phosphotransferase activity"/>
    <property type="evidence" value="ECO:0007669"/>
    <property type="project" value="InterPro"/>
</dbReference>
<sequence length="103" mass="11101">MRKILLVCAAGMSTSLLVNKMNDAAKDSGIEIDIVALPISECSKAAEEVDVVLLGPQVRYQKAQVDAIVDGRVPVEVIEMRAYGTMNGSAILDRALELIDQNQ</sequence>
<feature type="domain" description="PTS EIIB type-3" evidence="8">
    <location>
        <begin position="1"/>
        <end position="103"/>
    </location>
</feature>
<evidence type="ECO:0000256" key="6">
    <source>
        <dbReference type="ARBA" id="ARBA00022777"/>
    </source>
</evidence>
<evidence type="ECO:0000259" key="8">
    <source>
        <dbReference type="PROSITE" id="PS51100"/>
    </source>
</evidence>
<dbReference type="Proteomes" id="UP001307168">
    <property type="component" value="Unassembled WGS sequence"/>
</dbReference>
<dbReference type="CDD" id="cd05564">
    <property type="entry name" value="PTS_IIB_chitobiose_lichenan"/>
    <property type="match status" value="1"/>
</dbReference>
<dbReference type="Pfam" id="PF02302">
    <property type="entry name" value="PTS_IIB"/>
    <property type="match status" value="1"/>
</dbReference>
<dbReference type="InterPro" id="IPR003501">
    <property type="entry name" value="PTS_EIIB_2/3"/>
</dbReference>
<accession>A0AAW9NKV7</accession>
<dbReference type="InterPro" id="IPR051819">
    <property type="entry name" value="PTS_sugar-specific_EIIB"/>
</dbReference>
<comment type="caution">
    <text evidence="9">The sequence shown here is derived from an EMBL/GenBank/DDBJ whole genome shotgun (WGS) entry which is preliminary data.</text>
</comment>
<keyword evidence="2" id="KW-0597">Phosphoprotein</keyword>
<reference evidence="9 10" key="1">
    <citation type="submission" date="2023-03" db="EMBL/GenBank/DDBJ databases">
        <title>Bacillus Genome Sequencing.</title>
        <authorList>
            <person name="Dunlap C."/>
        </authorList>
    </citation>
    <scope>NUCLEOTIDE SEQUENCE [LARGE SCALE GENOMIC DNA]</scope>
    <source>
        <strain evidence="9 10">B-41290</strain>
    </source>
</reference>
<evidence type="ECO:0000256" key="7">
    <source>
        <dbReference type="PROSITE-ProRule" id="PRU00423"/>
    </source>
</evidence>
<dbReference type="Gene3D" id="3.40.50.2300">
    <property type="match status" value="1"/>
</dbReference>
<keyword evidence="3 9" id="KW-0762">Sugar transport</keyword>
<dbReference type="InterPro" id="IPR013012">
    <property type="entry name" value="PTS_EIIB_3"/>
</dbReference>
<dbReference type="PANTHER" id="PTHR34581">
    <property type="entry name" value="PTS SYSTEM N,N'-DIACETYLCHITOBIOSE-SPECIFIC EIIB COMPONENT"/>
    <property type="match status" value="1"/>
</dbReference>
<dbReference type="PANTHER" id="PTHR34581:SF2">
    <property type="entry name" value="PTS SYSTEM N,N'-DIACETYLCHITOBIOSE-SPECIFIC EIIB COMPONENT"/>
    <property type="match status" value="1"/>
</dbReference>
<dbReference type="RefSeq" id="WP_134781668.1">
    <property type="nucleotide sequence ID" value="NZ_JARNBG010000019.1"/>
</dbReference>
<dbReference type="InterPro" id="IPR036095">
    <property type="entry name" value="PTS_EIIB-like_sf"/>
</dbReference>
<organism evidence="9 10">
    <name type="scientific">Peribacillus castrilensis</name>
    <dbReference type="NCBI Taxonomy" id="2897690"/>
    <lineage>
        <taxon>Bacteria</taxon>
        <taxon>Bacillati</taxon>
        <taxon>Bacillota</taxon>
        <taxon>Bacilli</taxon>
        <taxon>Bacillales</taxon>
        <taxon>Bacillaceae</taxon>
        <taxon>Peribacillus</taxon>
    </lineage>
</organism>
<dbReference type="SUPFAM" id="SSF52794">
    <property type="entry name" value="PTS system IIB component-like"/>
    <property type="match status" value="1"/>
</dbReference>
<evidence type="ECO:0000256" key="1">
    <source>
        <dbReference type="ARBA" id="ARBA00022448"/>
    </source>
</evidence>
<dbReference type="AlphaFoldDB" id="A0AAW9NKV7"/>
<dbReference type="EMBL" id="JARNBH010000026">
    <property type="protein sequence ID" value="MEC0275650.1"/>
    <property type="molecule type" value="Genomic_DNA"/>
</dbReference>
<proteinExistence type="predicted"/>
<dbReference type="PROSITE" id="PS51100">
    <property type="entry name" value="PTS_EIIB_TYPE_3"/>
    <property type="match status" value="1"/>
</dbReference>
<dbReference type="GO" id="GO:0016301">
    <property type="term" value="F:kinase activity"/>
    <property type="evidence" value="ECO:0007669"/>
    <property type="project" value="UniProtKB-KW"/>
</dbReference>
<name>A0AAW9NKV7_9BACI</name>
<keyword evidence="4" id="KW-0808">Transferase</keyword>
<keyword evidence="5" id="KW-0598">Phosphotransferase system</keyword>
<evidence type="ECO:0000256" key="2">
    <source>
        <dbReference type="ARBA" id="ARBA00022553"/>
    </source>
</evidence>
<gene>
    <name evidence="9" type="ORF">P4706_21670</name>
</gene>
<keyword evidence="10" id="KW-1185">Reference proteome</keyword>
<evidence type="ECO:0000256" key="3">
    <source>
        <dbReference type="ARBA" id="ARBA00022597"/>
    </source>
</evidence>
<evidence type="ECO:0000256" key="5">
    <source>
        <dbReference type="ARBA" id="ARBA00022683"/>
    </source>
</evidence>
<evidence type="ECO:0000256" key="4">
    <source>
        <dbReference type="ARBA" id="ARBA00022679"/>
    </source>
</evidence>
<keyword evidence="6" id="KW-0418">Kinase</keyword>
<protein>
    <submittedName>
        <fullName evidence="9">PTS sugar transporter subunit IIB</fullName>
    </submittedName>
</protein>
<dbReference type="GO" id="GO:0009401">
    <property type="term" value="P:phosphoenolpyruvate-dependent sugar phosphotransferase system"/>
    <property type="evidence" value="ECO:0007669"/>
    <property type="project" value="UniProtKB-KW"/>
</dbReference>